<evidence type="ECO:0000256" key="1">
    <source>
        <dbReference type="ARBA" id="ARBA00007362"/>
    </source>
</evidence>
<feature type="transmembrane region" description="Helical" evidence="2">
    <location>
        <begin position="38"/>
        <end position="55"/>
    </location>
</feature>
<keyword evidence="2" id="KW-0472">Membrane</keyword>
<feature type="transmembrane region" description="Helical" evidence="2">
    <location>
        <begin position="150"/>
        <end position="167"/>
    </location>
</feature>
<feature type="transmembrane region" description="Helical" evidence="2">
    <location>
        <begin position="254"/>
        <end position="276"/>
    </location>
</feature>
<dbReference type="InterPro" id="IPR000620">
    <property type="entry name" value="EamA_dom"/>
</dbReference>
<organism evidence="4 5">
    <name type="scientific">Cellulomonas humilata</name>
    <dbReference type="NCBI Taxonomy" id="144055"/>
    <lineage>
        <taxon>Bacteria</taxon>
        <taxon>Bacillati</taxon>
        <taxon>Actinomycetota</taxon>
        <taxon>Actinomycetes</taxon>
        <taxon>Micrococcales</taxon>
        <taxon>Cellulomonadaceae</taxon>
        <taxon>Cellulomonas</taxon>
    </lineage>
</organism>
<feature type="domain" description="EamA" evidence="3">
    <location>
        <begin position="4"/>
        <end position="132"/>
    </location>
</feature>
<reference evidence="4 5" key="1">
    <citation type="submission" date="2023-07" db="EMBL/GenBank/DDBJ databases">
        <title>Sorghum-associated microbial communities from plants grown in Nebraska, USA.</title>
        <authorList>
            <person name="Schachtman D."/>
        </authorList>
    </citation>
    <scope>NUCLEOTIDE SEQUENCE [LARGE SCALE GENOMIC DNA]</scope>
    <source>
        <strain evidence="4 5">BE332</strain>
    </source>
</reference>
<accession>A0ABU0EHC0</accession>
<dbReference type="EMBL" id="JAUSVB010000004">
    <property type="protein sequence ID" value="MDQ0374612.1"/>
    <property type="molecule type" value="Genomic_DNA"/>
</dbReference>
<proteinExistence type="inferred from homology"/>
<dbReference type="Pfam" id="PF00892">
    <property type="entry name" value="EamA"/>
    <property type="match status" value="2"/>
</dbReference>
<dbReference type="InterPro" id="IPR037185">
    <property type="entry name" value="EmrE-like"/>
</dbReference>
<keyword evidence="2" id="KW-0812">Transmembrane</keyword>
<feature type="domain" description="EamA" evidence="3">
    <location>
        <begin position="250"/>
        <end position="325"/>
    </location>
</feature>
<evidence type="ECO:0000313" key="4">
    <source>
        <dbReference type="EMBL" id="MDQ0374612.1"/>
    </source>
</evidence>
<evidence type="ECO:0000256" key="2">
    <source>
        <dbReference type="SAM" id="Phobius"/>
    </source>
</evidence>
<evidence type="ECO:0000313" key="5">
    <source>
        <dbReference type="Proteomes" id="UP001239626"/>
    </source>
</evidence>
<feature type="transmembrane region" description="Helical" evidence="2">
    <location>
        <begin position="61"/>
        <end position="83"/>
    </location>
</feature>
<feature type="transmembrane region" description="Helical" evidence="2">
    <location>
        <begin position="203"/>
        <end position="220"/>
    </location>
</feature>
<comment type="similarity">
    <text evidence="1">Belongs to the EamA transporter family.</text>
</comment>
<feature type="transmembrane region" description="Helical" evidence="2">
    <location>
        <begin position="282"/>
        <end position="299"/>
    </location>
</feature>
<sequence>MTGGLLAALTTAVCFGLAPVCARRAVRLIGPLRANLGRIGVALVVMAVLAFALGRGVGDRYAAFAAAGAIGFGIGGMALFRALPALGAPLASMLVETIAAVTAGALAWIWLDDRLSAAQVAFAGLILVGVALGLLPYVRTATAPSRLRSGVALAVLAAFAQAVSAVISRQALLAIQGAQVAAGDTRSVAARLDVVSSASFDRLTGGAAVTLVALGIVGLLRKRRGASRRHPDAVVLDVHSDLGRLGTALPDRPWFWVSANALVGPVLGVTALVWALQTLQPGIAQSVAAMAPLVAIPFARWLDGTRPPARYYPGVILAVAGLVGLAMAGG</sequence>
<gene>
    <name evidence="4" type="ORF">J2X26_002939</name>
</gene>
<feature type="transmembrane region" description="Helical" evidence="2">
    <location>
        <begin position="90"/>
        <end position="111"/>
    </location>
</feature>
<comment type="caution">
    <text evidence="4">The sequence shown here is derived from an EMBL/GenBank/DDBJ whole genome shotgun (WGS) entry which is preliminary data.</text>
</comment>
<keyword evidence="2" id="KW-1133">Transmembrane helix</keyword>
<feature type="transmembrane region" description="Helical" evidence="2">
    <location>
        <begin position="311"/>
        <end position="329"/>
    </location>
</feature>
<feature type="transmembrane region" description="Helical" evidence="2">
    <location>
        <begin position="6"/>
        <end position="26"/>
    </location>
</feature>
<dbReference type="SUPFAM" id="SSF103481">
    <property type="entry name" value="Multidrug resistance efflux transporter EmrE"/>
    <property type="match status" value="2"/>
</dbReference>
<keyword evidence="5" id="KW-1185">Reference proteome</keyword>
<evidence type="ECO:0000259" key="3">
    <source>
        <dbReference type="Pfam" id="PF00892"/>
    </source>
</evidence>
<dbReference type="RefSeq" id="WP_307493396.1">
    <property type="nucleotide sequence ID" value="NZ_JAUSVB010000004.1"/>
</dbReference>
<feature type="transmembrane region" description="Helical" evidence="2">
    <location>
        <begin position="117"/>
        <end position="138"/>
    </location>
</feature>
<protein>
    <submittedName>
        <fullName evidence="4">Drug/metabolite transporter (DMT)-like permease</fullName>
    </submittedName>
</protein>
<dbReference type="Proteomes" id="UP001239626">
    <property type="component" value="Unassembled WGS sequence"/>
</dbReference>
<name>A0ABU0EHC0_9CELL</name>